<gene>
    <name evidence="2" type="ORF">GCM10009864_51740</name>
</gene>
<dbReference type="EMBL" id="BAAARK010000018">
    <property type="protein sequence ID" value="GAA2674319.1"/>
    <property type="molecule type" value="Genomic_DNA"/>
</dbReference>
<name>A0ABN3SDQ6_9ACTN</name>
<sequence length="240" mass="25760">MASLSSAVPQCPPELAGWVQSVAFDADTGRLDVVPDAPACGTKLRWGTPKLLAAANETVRGATVRALRVLAPAPMKAGLTAMAVDPPSQPTAPAAPVERRTPPDGYRRAIEVHRQVARPSRVDRTIADAVQRRTAATRELSRRVFPQDGVRGRAEAAEVLQQCLLADLPPRALSTQCPGMPRSRMGLLGMFVRWCAPYRRSREHTLRNRGILATNAALPGQRDQEVPLGDVEEVVGAASA</sequence>
<evidence type="ECO:0000313" key="3">
    <source>
        <dbReference type="Proteomes" id="UP001500994"/>
    </source>
</evidence>
<keyword evidence="3" id="KW-1185">Reference proteome</keyword>
<proteinExistence type="predicted"/>
<dbReference type="Proteomes" id="UP001500994">
    <property type="component" value="Unassembled WGS sequence"/>
</dbReference>
<accession>A0ABN3SDQ6</accession>
<organism evidence="2 3">
    <name type="scientific">Streptomyces lunalinharesii</name>
    <dbReference type="NCBI Taxonomy" id="333384"/>
    <lineage>
        <taxon>Bacteria</taxon>
        <taxon>Bacillati</taxon>
        <taxon>Actinomycetota</taxon>
        <taxon>Actinomycetes</taxon>
        <taxon>Kitasatosporales</taxon>
        <taxon>Streptomycetaceae</taxon>
        <taxon>Streptomyces</taxon>
    </lineage>
</organism>
<evidence type="ECO:0000256" key="1">
    <source>
        <dbReference type="SAM" id="MobiDB-lite"/>
    </source>
</evidence>
<evidence type="ECO:0000313" key="2">
    <source>
        <dbReference type="EMBL" id="GAA2674319.1"/>
    </source>
</evidence>
<feature type="region of interest" description="Disordered" evidence="1">
    <location>
        <begin position="82"/>
        <end position="103"/>
    </location>
</feature>
<comment type="caution">
    <text evidence="2">The sequence shown here is derived from an EMBL/GenBank/DDBJ whole genome shotgun (WGS) entry which is preliminary data.</text>
</comment>
<reference evidence="2 3" key="1">
    <citation type="journal article" date="2019" name="Int. J. Syst. Evol. Microbiol.">
        <title>The Global Catalogue of Microorganisms (GCM) 10K type strain sequencing project: providing services to taxonomists for standard genome sequencing and annotation.</title>
        <authorList>
            <consortium name="The Broad Institute Genomics Platform"/>
            <consortium name="The Broad Institute Genome Sequencing Center for Infectious Disease"/>
            <person name="Wu L."/>
            <person name="Ma J."/>
        </authorList>
    </citation>
    <scope>NUCLEOTIDE SEQUENCE [LARGE SCALE GENOMIC DNA]</scope>
    <source>
        <strain evidence="2 3">JCM 16374</strain>
    </source>
</reference>
<protein>
    <submittedName>
        <fullName evidence="2">Uncharacterized protein</fullName>
    </submittedName>
</protein>